<evidence type="ECO:0000313" key="2">
    <source>
        <dbReference type="Proteomes" id="UP000002941"/>
    </source>
</evidence>
<reference evidence="1 2" key="1">
    <citation type="submission" date="2012-05" db="EMBL/GenBank/DDBJ databases">
        <authorList>
            <person name="Harkins D.M."/>
            <person name="Madupu R."/>
            <person name="Durkin A.S."/>
            <person name="Torralba M."/>
            <person name="Methe B."/>
            <person name="Sutton G.G."/>
            <person name="Nelson K.E."/>
        </authorList>
    </citation>
    <scope>NUCLEOTIDE SEQUENCE [LARGE SCALE GENOMIC DNA]</scope>
    <source>
        <strain evidence="1 2">F0489</strain>
    </source>
</reference>
<evidence type="ECO:0000313" key="1">
    <source>
        <dbReference type="EMBL" id="EJF38687.1"/>
    </source>
</evidence>
<gene>
    <name evidence="1" type="ORF">HMPREF1318_1001</name>
</gene>
<dbReference type="Proteomes" id="UP000002941">
    <property type="component" value="Unassembled WGS sequence"/>
</dbReference>
<dbReference type="EMBL" id="AKFT01000186">
    <property type="protein sequence ID" value="EJF38687.1"/>
    <property type="molecule type" value="Genomic_DNA"/>
</dbReference>
<dbReference type="AlphaFoldDB" id="J0N2T2"/>
<comment type="caution">
    <text evidence="1">The sequence shown here is derived from an EMBL/GenBank/DDBJ whole genome shotgun (WGS) entry which is preliminary data.</text>
</comment>
<sequence>MNKLPGVHVERVMCIAGIRQDLGDLVEGPGRQPLDLTSAQYHLNHLQQGQRRQIAQP</sequence>
<accession>J0N2T2</accession>
<dbReference type="PATRIC" id="fig|1125718.3.peg.2380"/>
<keyword evidence="2" id="KW-1185">Reference proteome</keyword>
<proteinExistence type="predicted"/>
<organism evidence="1 2">
    <name type="scientific">Actinomyces massiliensis F0489</name>
    <dbReference type="NCBI Taxonomy" id="1125718"/>
    <lineage>
        <taxon>Bacteria</taxon>
        <taxon>Bacillati</taxon>
        <taxon>Actinomycetota</taxon>
        <taxon>Actinomycetes</taxon>
        <taxon>Actinomycetales</taxon>
        <taxon>Actinomycetaceae</taxon>
        <taxon>Actinomyces</taxon>
    </lineage>
</organism>
<name>J0N2T2_9ACTO</name>
<protein>
    <submittedName>
        <fullName evidence="1">Uncharacterized protein</fullName>
    </submittedName>
</protein>